<dbReference type="AlphaFoldDB" id="A0A6S7K115"/>
<comment type="caution">
    <text evidence="2">The sequence shown here is derived from an EMBL/GenBank/DDBJ whole genome shotgun (WGS) entry which is preliminary data.</text>
</comment>
<protein>
    <submittedName>
        <fullName evidence="2">Uncharacterized protein</fullName>
    </submittedName>
</protein>
<keyword evidence="3" id="KW-1185">Reference proteome</keyword>
<dbReference type="OrthoDB" id="5984683at2759"/>
<dbReference type="EMBL" id="CACRXK020011828">
    <property type="protein sequence ID" value="CAB4022142.1"/>
    <property type="molecule type" value="Genomic_DNA"/>
</dbReference>
<feature type="compositionally biased region" description="Polar residues" evidence="1">
    <location>
        <begin position="169"/>
        <end position="178"/>
    </location>
</feature>
<evidence type="ECO:0000313" key="2">
    <source>
        <dbReference type="EMBL" id="CAB4022142.1"/>
    </source>
</evidence>
<dbReference type="PANTHER" id="PTHR31751">
    <property type="entry name" value="SI:CH211-108C17.2-RELATED-RELATED"/>
    <property type="match status" value="1"/>
</dbReference>
<feature type="region of interest" description="Disordered" evidence="1">
    <location>
        <begin position="157"/>
        <end position="205"/>
    </location>
</feature>
<evidence type="ECO:0000256" key="1">
    <source>
        <dbReference type="SAM" id="MobiDB-lite"/>
    </source>
</evidence>
<reference evidence="2" key="1">
    <citation type="submission" date="2020-04" db="EMBL/GenBank/DDBJ databases">
        <authorList>
            <person name="Alioto T."/>
            <person name="Alioto T."/>
            <person name="Gomez Garrido J."/>
        </authorList>
    </citation>
    <scope>NUCLEOTIDE SEQUENCE</scope>
    <source>
        <strain evidence="2">A484AB</strain>
    </source>
</reference>
<gene>
    <name evidence="2" type="ORF">PACLA_8A079810</name>
</gene>
<accession>A0A6S7K115</accession>
<sequence>MEGSKNEAGYQRCSDSDFASHLLSLEYRRRADLNQSRQEKRMAAPKRDQLHAFGSEVDDLPQTSGIIPDWEASTPLKDLETIMPSCNVSPIVEGQQMAMSICMEADTSLHESLSSEPLDSSKMLNTSMFTDDELTTDDSDDDQDVSFHDLTKSVIEELNADENMERDNNSNSTYSDVESTIDSDSTESADEGAGMYEMPDDETRFDDNVDVSSTLQQVQATPTSLIPFGPHRKLSRGDDMYAIKEEYRMAQDRKFVCTLSLFLEVFKTLCQTPGCTAVPTVKYHFVGMALFVTSTCTFGHKNKFCSSGEVNNIFVNNLQAAASIILSGSHYAKMKHLANFLNLEFLSKSSYYRFQRLYLIPEINDWWCWMRRELIIEFSGQDVVVGGNGQCDSPGFNAKNLCYFMVEVNSSYILDIEILDKRHVGLISTNMEKEAVKRSLARLQDDVKVVELVTDASTSIKAFLANEYPDMIHSLDV</sequence>
<name>A0A6S7K115_PARCT</name>
<feature type="compositionally biased region" description="Acidic residues" evidence="1">
    <location>
        <begin position="179"/>
        <end position="190"/>
    </location>
</feature>
<proteinExistence type="predicted"/>
<organism evidence="2 3">
    <name type="scientific">Paramuricea clavata</name>
    <name type="common">Red gorgonian</name>
    <name type="synonym">Violescent sea-whip</name>
    <dbReference type="NCBI Taxonomy" id="317549"/>
    <lineage>
        <taxon>Eukaryota</taxon>
        <taxon>Metazoa</taxon>
        <taxon>Cnidaria</taxon>
        <taxon>Anthozoa</taxon>
        <taxon>Octocorallia</taxon>
        <taxon>Malacalcyonacea</taxon>
        <taxon>Plexauridae</taxon>
        <taxon>Paramuricea</taxon>
    </lineage>
</organism>
<dbReference type="PANTHER" id="PTHR31751:SF7">
    <property type="entry name" value="THAP-TYPE DOMAIN-CONTAINING PROTEIN"/>
    <property type="match status" value="1"/>
</dbReference>
<dbReference type="Proteomes" id="UP001152795">
    <property type="component" value="Unassembled WGS sequence"/>
</dbReference>
<evidence type="ECO:0000313" key="3">
    <source>
        <dbReference type="Proteomes" id="UP001152795"/>
    </source>
</evidence>